<reference evidence="1" key="1">
    <citation type="submission" date="2020-04" db="EMBL/GenBank/DDBJ databases">
        <authorList>
            <person name="Chiriac C."/>
            <person name="Salcher M."/>
            <person name="Ghai R."/>
            <person name="Kavagutti S V."/>
        </authorList>
    </citation>
    <scope>NUCLEOTIDE SEQUENCE</scope>
</reference>
<proteinExistence type="predicted"/>
<gene>
    <name evidence="1" type="ORF">UFOVP134_5</name>
</gene>
<dbReference type="EMBL" id="LR796258">
    <property type="protein sequence ID" value="CAB4132030.1"/>
    <property type="molecule type" value="Genomic_DNA"/>
</dbReference>
<protein>
    <submittedName>
        <fullName evidence="1">Uncharacterized protein</fullName>
    </submittedName>
</protein>
<evidence type="ECO:0000313" key="1">
    <source>
        <dbReference type="EMBL" id="CAB4132030.1"/>
    </source>
</evidence>
<name>A0A6J5LGF6_9CAUD</name>
<accession>A0A6J5LGF6</accession>
<sequence>MKKIATLIVSKHPDGFHYVKWDEDPHPVRAAFKEHAIAHLVQTGHQVEIMEGGHIKLLSGPHA</sequence>
<organism evidence="1">
    <name type="scientific">uncultured Caudovirales phage</name>
    <dbReference type="NCBI Taxonomy" id="2100421"/>
    <lineage>
        <taxon>Viruses</taxon>
        <taxon>Duplodnaviria</taxon>
        <taxon>Heunggongvirae</taxon>
        <taxon>Uroviricota</taxon>
        <taxon>Caudoviricetes</taxon>
        <taxon>Peduoviridae</taxon>
        <taxon>Maltschvirus</taxon>
        <taxon>Maltschvirus maltsch</taxon>
    </lineage>
</organism>